<reference evidence="7" key="1">
    <citation type="journal article" date="2014" name="Int. J. Syst. Evol. Microbiol.">
        <title>Complete genome of a new Firmicutes species belonging to the dominant human colonic microbiota ('Ruminococcus bicirculans') reveals two chromosomes and a selective capacity to utilize plant glucans.</title>
        <authorList>
            <consortium name="NISC Comparative Sequencing Program"/>
            <person name="Wegmann U."/>
            <person name="Louis P."/>
            <person name="Goesmann A."/>
            <person name="Henrissat B."/>
            <person name="Duncan S.H."/>
            <person name="Flint H.J."/>
        </authorList>
    </citation>
    <scope>NUCLEOTIDE SEQUENCE</scope>
    <source>
        <strain evidence="7">NBRC 107715</strain>
    </source>
</reference>
<reference evidence="9" key="2">
    <citation type="journal article" date="2019" name="Int. J. Syst. Evol. Microbiol.">
        <title>The Global Catalogue of Microorganisms (GCM) 10K type strain sequencing project: providing services to taxonomists for standard genome sequencing and annotation.</title>
        <authorList>
            <consortium name="The Broad Institute Genomics Platform"/>
            <consortium name="The Broad Institute Genome Sequencing Center for Infectious Disease"/>
            <person name="Wu L."/>
            <person name="Ma J."/>
        </authorList>
    </citation>
    <scope>NUCLEOTIDE SEQUENCE [LARGE SCALE GENOMIC DNA]</scope>
    <source>
        <strain evidence="9">NBRC 107715</strain>
    </source>
</reference>
<dbReference type="PANTHER" id="PTHR42910:SF1">
    <property type="entry name" value="MAJOR FACILITATOR SUPERFAMILY (MFS) PROFILE DOMAIN-CONTAINING PROTEIN"/>
    <property type="match status" value="1"/>
</dbReference>
<dbReference type="CDD" id="cd17324">
    <property type="entry name" value="MFS_NepI_like"/>
    <property type="match status" value="1"/>
</dbReference>
<reference evidence="6 8" key="3">
    <citation type="submission" date="2019-07" db="EMBL/GenBank/DDBJ databases">
        <title>Whole genome shotgun sequence of Methylobacterium oxalidis NBRC 107715.</title>
        <authorList>
            <person name="Hosoyama A."/>
            <person name="Uohara A."/>
            <person name="Ohji S."/>
            <person name="Ichikawa N."/>
        </authorList>
    </citation>
    <scope>NUCLEOTIDE SEQUENCE [LARGE SCALE GENOMIC DNA]</scope>
    <source>
        <strain evidence="6 8">NBRC 107715</strain>
    </source>
</reference>
<keyword evidence="3 4" id="KW-0472">Membrane</keyword>
<dbReference type="PROSITE" id="PS50850">
    <property type="entry name" value="MFS"/>
    <property type="match status" value="1"/>
</dbReference>
<dbReference type="InterPro" id="IPR036259">
    <property type="entry name" value="MFS_trans_sf"/>
</dbReference>
<name>A0A512J2D6_9HYPH</name>
<gene>
    <name evidence="7" type="ORF">GCM10007888_34270</name>
    <name evidence="6" type="ORF">MOX02_21630</name>
</gene>
<feature type="transmembrane region" description="Helical" evidence="4">
    <location>
        <begin position="360"/>
        <end position="382"/>
    </location>
</feature>
<evidence type="ECO:0000313" key="7">
    <source>
        <dbReference type="EMBL" id="GLS65046.1"/>
    </source>
</evidence>
<accession>A0A512J2D6</accession>
<protein>
    <submittedName>
        <fullName evidence="6">MFS transporter</fullName>
    </submittedName>
</protein>
<evidence type="ECO:0000256" key="2">
    <source>
        <dbReference type="ARBA" id="ARBA00022989"/>
    </source>
</evidence>
<feature type="transmembrane region" description="Helical" evidence="4">
    <location>
        <begin position="74"/>
        <end position="91"/>
    </location>
</feature>
<feature type="transmembrane region" description="Helical" evidence="4">
    <location>
        <begin position="131"/>
        <end position="155"/>
    </location>
</feature>
<keyword evidence="2 4" id="KW-1133">Transmembrane helix</keyword>
<evidence type="ECO:0000313" key="9">
    <source>
        <dbReference type="Proteomes" id="UP001156856"/>
    </source>
</evidence>
<organism evidence="6 8">
    <name type="scientific">Methylobacterium oxalidis</name>
    <dbReference type="NCBI Taxonomy" id="944322"/>
    <lineage>
        <taxon>Bacteria</taxon>
        <taxon>Pseudomonadati</taxon>
        <taxon>Pseudomonadota</taxon>
        <taxon>Alphaproteobacteria</taxon>
        <taxon>Hyphomicrobiales</taxon>
        <taxon>Methylobacteriaceae</taxon>
        <taxon>Methylobacterium</taxon>
    </lineage>
</organism>
<feature type="transmembrane region" description="Helical" evidence="4">
    <location>
        <begin position="12"/>
        <end position="27"/>
    </location>
</feature>
<dbReference type="RefSeq" id="WP_147025769.1">
    <property type="nucleotide sequence ID" value="NZ_BJZU01000034.1"/>
</dbReference>
<feature type="transmembrane region" description="Helical" evidence="4">
    <location>
        <begin position="217"/>
        <end position="235"/>
    </location>
</feature>
<dbReference type="EMBL" id="BSPK01000060">
    <property type="protein sequence ID" value="GLS65046.1"/>
    <property type="molecule type" value="Genomic_DNA"/>
</dbReference>
<feature type="transmembrane region" description="Helical" evidence="4">
    <location>
        <begin position="272"/>
        <end position="293"/>
    </location>
</feature>
<dbReference type="EMBL" id="BJZU01000034">
    <property type="protein sequence ID" value="GEP04125.1"/>
    <property type="molecule type" value="Genomic_DNA"/>
</dbReference>
<dbReference type="Proteomes" id="UP000321960">
    <property type="component" value="Unassembled WGS sequence"/>
</dbReference>
<feature type="transmembrane region" description="Helical" evidence="4">
    <location>
        <begin position="39"/>
        <end position="62"/>
    </location>
</feature>
<feature type="transmembrane region" description="Helical" evidence="4">
    <location>
        <begin position="241"/>
        <end position="260"/>
    </location>
</feature>
<reference evidence="7" key="4">
    <citation type="submission" date="2023-01" db="EMBL/GenBank/DDBJ databases">
        <title>Draft genome sequence of Methylobacterium oxalidis strain NBRC 107715.</title>
        <authorList>
            <person name="Sun Q."/>
            <person name="Mori K."/>
        </authorList>
    </citation>
    <scope>NUCLEOTIDE SEQUENCE</scope>
    <source>
        <strain evidence="7">NBRC 107715</strain>
    </source>
</reference>
<dbReference type="OrthoDB" id="9815356at2"/>
<dbReference type="SUPFAM" id="SSF103473">
    <property type="entry name" value="MFS general substrate transporter"/>
    <property type="match status" value="1"/>
</dbReference>
<feature type="transmembrane region" description="Helical" evidence="4">
    <location>
        <begin position="337"/>
        <end position="354"/>
    </location>
</feature>
<feature type="transmembrane region" description="Helical" evidence="4">
    <location>
        <begin position="299"/>
        <end position="317"/>
    </location>
</feature>
<evidence type="ECO:0000259" key="5">
    <source>
        <dbReference type="PROSITE" id="PS50850"/>
    </source>
</evidence>
<evidence type="ECO:0000313" key="8">
    <source>
        <dbReference type="Proteomes" id="UP000321960"/>
    </source>
</evidence>
<dbReference type="Pfam" id="PF07690">
    <property type="entry name" value="MFS_1"/>
    <property type="match status" value="1"/>
</dbReference>
<dbReference type="InterPro" id="IPR020846">
    <property type="entry name" value="MFS_dom"/>
</dbReference>
<keyword evidence="9" id="KW-1185">Reference proteome</keyword>
<sequence>MQTPHLTTRARLGLTLIAGGAVANIYYNQPLLALLVSEFGARAAVWVPTACLIGYGLGILGLVPLGDSLPRRSLIMGQLAALSLALLLAGASPDLSALALASLLIGFLASAAQQAVPFAAELAPDASRGRIVGQVMTGLLTGILLARTVSGLFGAQFGWRAVFFAASGVAIAMAGIAAATLPRTPRTKPLRYRALMLSILYLVRTQPTLRTATLSQALLFASFNAFWATLALLVEAPPFDLTAAGAGLFGVIGVAGALVAPMSGRFTDRRGARPVVVAGSLCVVAAFAVLWIWGGTSLVGVGVGVLLVDIGLNGALIANQTRAYALVPGARGRINTVLFTAMFVFGAFGAYAGSRAFLAAGWPGVCAVGAVLSGLAFLVAVLDRPRPPAT</sequence>
<dbReference type="InterPro" id="IPR011701">
    <property type="entry name" value="MFS"/>
</dbReference>
<feature type="domain" description="Major facilitator superfamily (MFS) profile" evidence="5">
    <location>
        <begin position="1"/>
        <end position="388"/>
    </location>
</feature>
<dbReference type="Gene3D" id="1.20.1250.20">
    <property type="entry name" value="MFS general substrate transporter like domains"/>
    <property type="match status" value="1"/>
</dbReference>
<dbReference type="AlphaFoldDB" id="A0A512J2D6"/>
<evidence type="ECO:0000256" key="1">
    <source>
        <dbReference type="ARBA" id="ARBA00022692"/>
    </source>
</evidence>
<feature type="transmembrane region" description="Helical" evidence="4">
    <location>
        <begin position="161"/>
        <end position="181"/>
    </location>
</feature>
<evidence type="ECO:0000256" key="3">
    <source>
        <dbReference type="ARBA" id="ARBA00023136"/>
    </source>
</evidence>
<dbReference type="PANTHER" id="PTHR42910">
    <property type="entry name" value="TRANSPORTER SCO4007-RELATED"/>
    <property type="match status" value="1"/>
</dbReference>
<keyword evidence="1 4" id="KW-0812">Transmembrane</keyword>
<evidence type="ECO:0000313" key="6">
    <source>
        <dbReference type="EMBL" id="GEP04125.1"/>
    </source>
</evidence>
<proteinExistence type="predicted"/>
<dbReference type="GO" id="GO:0022857">
    <property type="term" value="F:transmembrane transporter activity"/>
    <property type="evidence" value="ECO:0007669"/>
    <property type="project" value="InterPro"/>
</dbReference>
<dbReference type="Proteomes" id="UP001156856">
    <property type="component" value="Unassembled WGS sequence"/>
</dbReference>
<evidence type="ECO:0000256" key="4">
    <source>
        <dbReference type="SAM" id="Phobius"/>
    </source>
</evidence>
<feature type="transmembrane region" description="Helical" evidence="4">
    <location>
        <begin position="97"/>
        <end position="119"/>
    </location>
</feature>
<comment type="caution">
    <text evidence="6">The sequence shown here is derived from an EMBL/GenBank/DDBJ whole genome shotgun (WGS) entry which is preliminary data.</text>
</comment>